<sequence length="118" mass="12878">MRLRLSALAIAALLPILAAAQPKSTAEDDEDLKFEESIRNFGFVSGATYQCLPEAERNAHDREVLKAYSGLVRLFGSDRAFFYAAAFGAGTSMTIDKAKCKSYVEDFRAAMKSGSRGQ</sequence>
<gene>
    <name evidence="2" type="ORF">AW08_03934</name>
</gene>
<accession>A0A011M2B8</accession>
<dbReference type="EMBL" id="JFAX01000057">
    <property type="protein sequence ID" value="EXI63668.1"/>
    <property type="molecule type" value="Genomic_DNA"/>
</dbReference>
<protein>
    <submittedName>
        <fullName evidence="2">Uncharacterized protein</fullName>
    </submittedName>
</protein>
<feature type="signal peptide" evidence="1">
    <location>
        <begin position="1"/>
        <end position="20"/>
    </location>
</feature>
<keyword evidence="3" id="KW-1185">Reference proteome</keyword>
<dbReference type="PATRIC" id="fig|1454001.3.peg.3969"/>
<dbReference type="AlphaFoldDB" id="A0A011M2B8"/>
<evidence type="ECO:0000313" key="3">
    <source>
        <dbReference type="Proteomes" id="UP000020218"/>
    </source>
</evidence>
<evidence type="ECO:0000313" key="2">
    <source>
        <dbReference type="EMBL" id="EXI63668.1"/>
    </source>
</evidence>
<reference evidence="2" key="1">
    <citation type="submission" date="2014-02" db="EMBL/GenBank/DDBJ databases">
        <title>Expanding our view of genomic diversity in Candidatus Accumulibacter clades.</title>
        <authorList>
            <person name="Skennerton C.T."/>
            <person name="Barr J.J."/>
            <person name="Slater F.R."/>
            <person name="Bond P.L."/>
            <person name="Tyson G.W."/>
        </authorList>
    </citation>
    <scope>NUCLEOTIDE SEQUENCE [LARGE SCALE GENOMIC DNA]</scope>
</reference>
<keyword evidence="1" id="KW-0732">Signal</keyword>
<proteinExistence type="predicted"/>
<evidence type="ECO:0000256" key="1">
    <source>
        <dbReference type="SAM" id="SignalP"/>
    </source>
</evidence>
<feature type="chain" id="PRO_5001460856" evidence="1">
    <location>
        <begin position="21"/>
        <end position="118"/>
    </location>
</feature>
<organism evidence="2 3">
    <name type="scientific">Candidatus Accumulibacter adjunctus</name>
    <dbReference type="NCBI Taxonomy" id="1454001"/>
    <lineage>
        <taxon>Bacteria</taxon>
        <taxon>Pseudomonadati</taxon>
        <taxon>Pseudomonadota</taxon>
        <taxon>Betaproteobacteria</taxon>
        <taxon>Candidatus Accumulibacter</taxon>
    </lineage>
</organism>
<name>A0A011M2B8_9PROT</name>
<dbReference type="Proteomes" id="UP000020218">
    <property type="component" value="Unassembled WGS sequence"/>
</dbReference>
<dbReference type="STRING" id="1454001.AW08_03934"/>
<comment type="caution">
    <text evidence="2">The sequence shown here is derived from an EMBL/GenBank/DDBJ whole genome shotgun (WGS) entry which is preliminary data.</text>
</comment>